<reference evidence="2" key="1">
    <citation type="journal article" date="2019" name="Int. J. Syst. Evol. Microbiol.">
        <title>The Global Catalogue of Microorganisms (GCM) 10K type strain sequencing project: providing services to taxonomists for standard genome sequencing and annotation.</title>
        <authorList>
            <consortium name="The Broad Institute Genomics Platform"/>
            <consortium name="The Broad Institute Genome Sequencing Center for Infectious Disease"/>
            <person name="Wu L."/>
            <person name="Ma J."/>
        </authorList>
    </citation>
    <scope>NUCLEOTIDE SEQUENCE [LARGE SCALE GENOMIC DNA]</scope>
    <source>
        <strain evidence="2">CGMCC 4.7152</strain>
    </source>
</reference>
<gene>
    <name evidence="1" type="ORF">ACFPIJ_22595</name>
</gene>
<proteinExistence type="predicted"/>
<name>A0ABV9VWC4_9ACTN</name>
<organism evidence="1 2">
    <name type="scientific">Dactylosporangium cerinum</name>
    <dbReference type="NCBI Taxonomy" id="1434730"/>
    <lineage>
        <taxon>Bacteria</taxon>
        <taxon>Bacillati</taxon>
        <taxon>Actinomycetota</taxon>
        <taxon>Actinomycetes</taxon>
        <taxon>Micromonosporales</taxon>
        <taxon>Micromonosporaceae</taxon>
        <taxon>Dactylosporangium</taxon>
    </lineage>
</organism>
<protein>
    <submittedName>
        <fullName evidence="1">Uncharacterized protein</fullName>
    </submittedName>
</protein>
<sequence>MRSAVPAGRRFRWSAGAALTVVSIVTALAATAAPAWAHNALRSSNPAEGASLPTSPTAITA</sequence>
<evidence type="ECO:0000313" key="1">
    <source>
        <dbReference type="EMBL" id="MFC5000613.1"/>
    </source>
</evidence>
<keyword evidence="2" id="KW-1185">Reference proteome</keyword>
<accession>A0ABV9VWC4</accession>
<dbReference type="Proteomes" id="UP001595912">
    <property type="component" value="Unassembled WGS sequence"/>
</dbReference>
<comment type="caution">
    <text evidence="1">The sequence shown here is derived from an EMBL/GenBank/DDBJ whole genome shotgun (WGS) entry which is preliminary data.</text>
</comment>
<dbReference type="RefSeq" id="WP_380117161.1">
    <property type="nucleotide sequence ID" value="NZ_JBHSIU010000027.1"/>
</dbReference>
<evidence type="ECO:0000313" key="2">
    <source>
        <dbReference type="Proteomes" id="UP001595912"/>
    </source>
</evidence>
<dbReference type="EMBL" id="JBHSIU010000027">
    <property type="protein sequence ID" value="MFC5000613.1"/>
    <property type="molecule type" value="Genomic_DNA"/>
</dbReference>